<protein>
    <recommendedName>
        <fullName evidence="2">Nucleoid-associated protein IAD23_06115</fullName>
    </recommendedName>
</protein>
<dbReference type="PANTHER" id="PTHR33449">
    <property type="entry name" value="NUCLEOID-ASSOCIATED PROTEIN YBAB"/>
    <property type="match status" value="1"/>
</dbReference>
<accession>A0A9D1MV12</accession>
<dbReference type="Pfam" id="PF02575">
    <property type="entry name" value="YbaB_DNA_bd"/>
    <property type="match status" value="1"/>
</dbReference>
<keyword evidence="1 2" id="KW-0238">DNA-binding</keyword>
<dbReference type="SUPFAM" id="SSF82607">
    <property type="entry name" value="YbaB-like"/>
    <property type="match status" value="1"/>
</dbReference>
<dbReference type="PANTHER" id="PTHR33449:SF1">
    <property type="entry name" value="NUCLEOID-ASSOCIATED PROTEIN YBAB"/>
    <property type="match status" value="1"/>
</dbReference>
<evidence type="ECO:0000256" key="2">
    <source>
        <dbReference type="HAMAP-Rule" id="MF_00274"/>
    </source>
</evidence>
<evidence type="ECO:0000313" key="5">
    <source>
        <dbReference type="Proteomes" id="UP000824125"/>
    </source>
</evidence>
<comment type="similarity">
    <text evidence="2">Belongs to the YbaB/EbfC family.</text>
</comment>
<organism evidence="4 5">
    <name type="scientific">Candidatus Scybalenecus merdavium</name>
    <dbReference type="NCBI Taxonomy" id="2840939"/>
    <lineage>
        <taxon>Bacteria</taxon>
        <taxon>Bacillati</taxon>
        <taxon>Bacillota</taxon>
        <taxon>Clostridia</taxon>
        <taxon>Eubacteriales</taxon>
        <taxon>Oscillospiraceae</taxon>
        <taxon>Oscillospiraceae incertae sedis</taxon>
        <taxon>Candidatus Scybalenecus</taxon>
    </lineage>
</organism>
<dbReference type="EMBL" id="DVNM01000033">
    <property type="protein sequence ID" value="HIU69517.1"/>
    <property type="molecule type" value="Genomic_DNA"/>
</dbReference>
<gene>
    <name evidence="4" type="ORF">IAD23_06115</name>
</gene>
<sequence length="114" mass="12434">MKARLPQGMGGGPSNMQGMIRQAQKMQEQMEAKKKELEEKEHVTSAGGGMVEVTVNGKHEIKAIGINPEVVDPEDVEMLEDMLMAALNEAMRQVDEEEEREMGAITGGLNIPGL</sequence>
<proteinExistence type="inferred from homology"/>
<evidence type="ECO:0000256" key="1">
    <source>
        <dbReference type="ARBA" id="ARBA00023125"/>
    </source>
</evidence>
<comment type="function">
    <text evidence="2">Binds to DNA and alters its conformation. May be involved in regulation of gene expression, nucleoid organization and DNA protection.</text>
</comment>
<dbReference type="InterPro" id="IPR004401">
    <property type="entry name" value="YbaB/EbfC"/>
</dbReference>
<dbReference type="HAMAP" id="MF_00274">
    <property type="entry name" value="DNA_YbaB_EbfC"/>
    <property type="match status" value="1"/>
</dbReference>
<keyword evidence="2" id="KW-0963">Cytoplasm</keyword>
<name>A0A9D1MV12_9FIRM</name>
<feature type="compositionally biased region" description="Basic and acidic residues" evidence="3">
    <location>
        <begin position="28"/>
        <end position="43"/>
    </location>
</feature>
<dbReference type="AlphaFoldDB" id="A0A9D1MV12"/>
<evidence type="ECO:0000313" key="4">
    <source>
        <dbReference type="EMBL" id="HIU69517.1"/>
    </source>
</evidence>
<reference evidence="4" key="1">
    <citation type="submission" date="2020-10" db="EMBL/GenBank/DDBJ databases">
        <authorList>
            <person name="Gilroy R."/>
        </authorList>
    </citation>
    <scope>NUCLEOTIDE SEQUENCE</scope>
    <source>
        <strain evidence="4">CHK176-6737</strain>
    </source>
</reference>
<feature type="region of interest" description="Disordered" evidence="3">
    <location>
        <begin position="23"/>
        <end position="51"/>
    </location>
</feature>
<comment type="subunit">
    <text evidence="2">Homodimer.</text>
</comment>
<dbReference type="GO" id="GO:0005829">
    <property type="term" value="C:cytosol"/>
    <property type="evidence" value="ECO:0007669"/>
    <property type="project" value="TreeGrafter"/>
</dbReference>
<comment type="caution">
    <text evidence="4">The sequence shown here is derived from an EMBL/GenBank/DDBJ whole genome shotgun (WGS) entry which is preliminary data.</text>
</comment>
<dbReference type="GO" id="GO:0003677">
    <property type="term" value="F:DNA binding"/>
    <property type="evidence" value="ECO:0007669"/>
    <property type="project" value="UniProtKB-UniRule"/>
</dbReference>
<comment type="subcellular location">
    <subcellularLocation>
        <location evidence="2">Cytoplasm</location>
        <location evidence="2">Nucleoid</location>
    </subcellularLocation>
</comment>
<dbReference type="GO" id="GO:0043590">
    <property type="term" value="C:bacterial nucleoid"/>
    <property type="evidence" value="ECO:0007669"/>
    <property type="project" value="UniProtKB-UniRule"/>
</dbReference>
<reference evidence="4" key="2">
    <citation type="journal article" date="2021" name="PeerJ">
        <title>Extensive microbial diversity within the chicken gut microbiome revealed by metagenomics and culture.</title>
        <authorList>
            <person name="Gilroy R."/>
            <person name="Ravi A."/>
            <person name="Getino M."/>
            <person name="Pursley I."/>
            <person name="Horton D.L."/>
            <person name="Alikhan N.F."/>
            <person name="Baker D."/>
            <person name="Gharbi K."/>
            <person name="Hall N."/>
            <person name="Watson M."/>
            <person name="Adriaenssens E.M."/>
            <person name="Foster-Nyarko E."/>
            <person name="Jarju S."/>
            <person name="Secka A."/>
            <person name="Antonio M."/>
            <person name="Oren A."/>
            <person name="Chaudhuri R.R."/>
            <person name="La Ragione R."/>
            <person name="Hildebrand F."/>
            <person name="Pallen M.J."/>
        </authorList>
    </citation>
    <scope>NUCLEOTIDE SEQUENCE</scope>
    <source>
        <strain evidence="4">CHK176-6737</strain>
    </source>
</reference>
<evidence type="ECO:0000256" key="3">
    <source>
        <dbReference type="SAM" id="MobiDB-lite"/>
    </source>
</evidence>
<dbReference type="InterPro" id="IPR036894">
    <property type="entry name" value="YbaB-like_sf"/>
</dbReference>
<dbReference type="PIRSF" id="PIRSF004555">
    <property type="entry name" value="UCP004555"/>
    <property type="match status" value="1"/>
</dbReference>
<dbReference type="Proteomes" id="UP000824125">
    <property type="component" value="Unassembled WGS sequence"/>
</dbReference>
<dbReference type="NCBIfam" id="TIGR00103">
    <property type="entry name" value="DNA_YbaB_EbfC"/>
    <property type="match status" value="1"/>
</dbReference>
<dbReference type="Gene3D" id="3.30.1310.10">
    <property type="entry name" value="Nucleoid-associated protein YbaB-like domain"/>
    <property type="match status" value="1"/>
</dbReference>